<dbReference type="EMBL" id="AJWZ01010083">
    <property type="protein sequence ID" value="EKC49485.1"/>
    <property type="molecule type" value="Genomic_DNA"/>
</dbReference>
<protein>
    <recommendedName>
        <fullName evidence="1">Lin1244/Lin1753-like N-terminal domain-containing protein</fullName>
    </recommendedName>
</protein>
<organism evidence="2">
    <name type="scientific">human gut metagenome</name>
    <dbReference type="NCBI Taxonomy" id="408170"/>
    <lineage>
        <taxon>unclassified sequences</taxon>
        <taxon>metagenomes</taxon>
        <taxon>organismal metagenomes</taxon>
    </lineage>
</organism>
<evidence type="ECO:0000313" key="2">
    <source>
        <dbReference type="EMBL" id="EKC49485.1"/>
    </source>
</evidence>
<comment type="caution">
    <text evidence="2">The sequence shown here is derived from an EMBL/GenBank/DDBJ whole genome shotgun (WGS) entry which is preliminary data.</text>
</comment>
<feature type="non-terminal residue" evidence="2">
    <location>
        <position position="126"/>
    </location>
</feature>
<evidence type="ECO:0000259" key="1">
    <source>
        <dbReference type="Pfam" id="PF14297"/>
    </source>
</evidence>
<name>K1S6Z3_9ZZZZ</name>
<sequence length="126" mass="14833">MSKKSNSNRNYFPHEYTAKDDPKCERLIFEMGMEGYGIFWALLEVLRAQPDYTYPLANIPLAAYKYRTDPEKMRRVVFDFGLFVIIEDKIFFSNGLKRRMQPMDEGHNIAIESGKRGAEKRWGNRV</sequence>
<feature type="domain" description="Lin1244/Lin1753-like N-terminal" evidence="1">
    <location>
        <begin position="11"/>
        <end position="95"/>
    </location>
</feature>
<reference evidence="2" key="1">
    <citation type="journal article" date="2013" name="Environ. Microbiol.">
        <title>Microbiota from the distal guts of lean and obese adolescents exhibit partial functional redundancy besides clear differences in community structure.</title>
        <authorList>
            <person name="Ferrer M."/>
            <person name="Ruiz A."/>
            <person name="Lanza F."/>
            <person name="Haange S.B."/>
            <person name="Oberbach A."/>
            <person name="Till H."/>
            <person name="Bargiela R."/>
            <person name="Campoy C."/>
            <person name="Segura M.T."/>
            <person name="Richter M."/>
            <person name="von Bergen M."/>
            <person name="Seifert J."/>
            <person name="Suarez A."/>
        </authorList>
    </citation>
    <scope>NUCLEOTIDE SEQUENCE</scope>
</reference>
<dbReference type="InterPro" id="IPR025400">
    <property type="entry name" value="Lin1244/Lin1753-like_N"/>
</dbReference>
<accession>K1S6Z3</accession>
<gene>
    <name evidence="2" type="ORF">OBE_14613</name>
</gene>
<dbReference type="Pfam" id="PF14297">
    <property type="entry name" value="Lin1244_N"/>
    <property type="match status" value="1"/>
</dbReference>
<proteinExistence type="predicted"/>
<dbReference type="AlphaFoldDB" id="K1S6Z3"/>